<name>A0A0N4XKT0_NIPBR</name>
<dbReference type="Proteomes" id="UP000271162">
    <property type="component" value="Unassembled WGS sequence"/>
</dbReference>
<protein>
    <submittedName>
        <fullName evidence="2 4">Uncharacterized protein</fullName>
    </submittedName>
</protein>
<dbReference type="EMBL" id="UYSL01004329">
    <property type="protein sequence ID" value="VDL66722.1"/>
    <property type="molecule type" value="Genomic_DNA"/>
</dbReference>
<dbReference type="WBParaSite" id="NBR_0000313201-mRNA-1">
    <property type="protein sequence ID" value="NBR_0000313201-mRNA-1"/>
    <property type="gene ID" value="NBR_0000313201"/>
</dbReference>
<keyword evidence="3" id="KW-1185">Reference proteome</keyword>
<feature type="region of interest" description="Disordered" evidence="1">
    <location>
        <begin position="73"/>
        <end position="95"/>
    </location>
</feature>
<evidence type="ECO:0000256" key="1">
    <source>
        <dbReference type="SAM" id="MobiDB-lite"/>
    </source>
</evidence>
<evidence type="ECO:0000313" key="3">
    <source>
        <dbReference type="Proteomes" id="UP000271162"/>
    </source>
</evidence>
<proteinExistence type="predicted"/>
<organism evidence="4">
    <name type="scientific">Nippostrongylus brasiliensis</name>
    <name type="common">Rat hookworm</name>
    <dbReference type="NCBI Taxonomy" id="27835"/>
    <lineage>
        <taxon>Eukaryota</taxon>
        <taxon>Metazoa</taxon>
        <taxon>Ecdysozoa</taxon>
        <taxon>Nematoda</taxon>
        <taxon>Chromadorea</taxon>
        <taxon>Rhabditida</taxon>
        <taxon>Rhabditina</taxon>
        <taxon>Rhabditomorpha</taxon>
        <taxon>Strongyloidea</taxon>
        <taxon>Heligmosomidae</taxon>
        <taxon>Nippostrongylus</taxon>
    </lineage>
</organism>
<evidence type="ECO:0000313" key="4">
    <source>
        <dbReference type="WBParaSite" id="NBR_0000313201-mRNA-1"/>
    </source>
</evidence>
<accession>A0A0N4XKT0</accession>
<evidence type="ECO:0000313" key="2">
    <source>
        <dbReference type="EMBL" id="VDL66722.1"/>
    </source>
</evidence>
<reference evidence="4" key="1">
    <citation type="submission" date="2017-02" db="UniProtKB">
        <authorList>
            <consortium name="WormBaseParasite"/>
        </authorList>
    </citation>
    <scope>IDENTIFICATION</scope>
</reference>
<gene>
    <name evidence="2" type="ORF">NBR_LOCUS3133</name>
</gene>
<sequence length="243" mass="27608">MAKSMRGYEQFGKELFVALEKKGIECLEDLNDYFVTTERDGELIADICDMFQTNVREVRTVLAEVREQIRTPRAARTLEEDRMDTDRDGGQNDEHVRTTDWSTLRTALETAFGDLGGTKQHGASDSTAGRLRALTELRNLKRWKGQSVAEFCVALEKLGRQASPACSIADRSLEYAQILLDNFADWPEHVPLLSTLHRVDAKEAYESVKQLALSIEQSKAMWSAEASKSREERDSWRKRAIGY</sequence>
<dbReference type="STRING" id="27835.A0A0N4XKT0"/>
<dbReference type="AlphaFoldDB" id="A0A0N4XKT0"/>
<reference evidence="2 3" key="2">
    <citation type="submission" date="2018-11" db="EMBL/GenBank/DDBJ databases">
        <authorList>
            <consortium name="Pathogen Informatics"/>
        </authorList>
    </citation>
    <scope>NUCLEOTIDE SEQUENCE [LARGE SCALE GENOMIC DNA]</scope>
</reference>